<feature type="region of interest" description="Disordered" evidence="1">
    <location>
        <begin position="180"/>
        <end position="202"/>
    </location>
</feature>
<evidence type="ECO:0000256" key="1">
    <source>
        <dbReference type="SAM" id="MobiDB-lite"/>
    </source>
</evidence>
<evidence type="ECO:0000313" key="3">
    <source>
        <dbReference type="EMBL" id="QJA84033.1"/>
    </source>
</evidence>
<organism evidence="2">
    <name type="scientific">viral metagenome</name>
    <dbReference type="NCBI Taxonomy" id="1070528"/>
    <lineage>
        <taxon>unclassified sequences</taxon>
        <taxon>metagenomes</taxon>
        <taxon>organismal metagenomes</taxon>
    </lineage>
</organism>
<protein>
    <submittedName>
        <fullName evidence="2">Putative capsid protein</fullName>
    </submittedName>
</protein>
<reference evidence="2" key="1">
    <citation type="submission" date="2020-03" db="EMBL/GenBank/DDBJ databases">
        <title>The deep terrestrial virosphere.</title>
        <authorList>
            <person name="Holmfeldt K."/>
            <person name="Nilsson E."/>
            <person name="Simone D."/>
            <person name="Lopez-Fernandez M."/>
            <person name="Wu X."/>
            <person name="de Brujin I."/>
            <person name="Lundin D."/>
            <person name="Andersson A."/>
            <person name="Bertilsson S."/>
            <person name="Dopson M."/>
        </authorList>
    </citation>
    <scope>NUCLEOTIDE SEQUENCE</scope>
    <source>
        <strain evidence="3">MM415A00233</strain>
        <strain evidence="2">MM415B00478</strain>
    </source>
</reference>
<sequence>MPETAKGGNEIEQVAESSDNMAVKYLREQDGGAVVGGYIAPWGNPEKKDLQGDYFTPETETWANVYKSTPALFHHGLDNKMGLTVIGHRVKAEPDEIGLWVEDWLDVSSEYWRMVKPLLDAKALFYSPGSASHLVRRAEDGKLLSYPIVEDTLTVTPAQHRLRPVEQIKAAYKAANLDFPAEADEGGDDGGPSCQDSDEVEMARAKAKAIALQARIKRQHKE</sequence>
<evidence type="ECO:0000313" key="2">
    <source>
        <dbReference type="EMBL" id="QJA64639.1"/>
    </source>
</evidence>
<accession>A0A6M3J3S9</accession>
<dbReference type="AlphaFoldDB" id="A0A6M3J3S9"/>
<dbReference type="EMBL" id="MT142522">
    <property type="protein sequence ID" value="QJA84033.1"/>
    <property type="molecule type" value="Genomic_DNA"/>
</dbReference>
<name>A0A6M3J3S9_9ZZZZ</name>
<dbReference type="EMBL" id="MT141523">
    <property type="protein sequence ID" value="QJA64639.1"/>
    <property type="molecule type" value="Genomic_DNA"/>
</dbReference>
<gene>
    <name evidence="3" type="ORF">MM415A00233_0035</name>
    <name evidence="2" type="ORF">MM415B00478_0036</name>
</gene>
<proteinExistence type="predicted"/>